<keyword evidence="5 7" id="KW-1133">Transmembrane helix</keyword>
<feature type="transmembrane region" description="Helical" evidence="7">
    <location>
        <begin position="6"/>
        <end position="28"/>
    </location>
</feature>
<reference evidence="8 9" key="1">
    <citation type="submission" date="2019-06" db="EMBL/GenBank/DDBJ databases">
        <title>A novel bacterium of genus Marinomonas, isolated from coastal sand.</title>
        <authorList>
            <person name="Huang H."/>
            <person name="Mo K."/>
            <person name="Hu Y."/>
        </authorList>
    </citation>
    <scope>NUCLEOTIDE SEQUENCE [LARGE SCALE GENOMIC DNA]</scope>
    <source>
        <strain evidence="8 9">HB171799</strain>
    </source>
</reference>
<comment type="subcellular location">
    <subcellularLocation>
        <location evidence="1">Cell membrane</location>
        <topology evidence="1">Multi-pass membrane protein</topology>
    </subcellularLocation>
</comment>
<evidence type="ECO:0000313" key="9">
    <source>
        <dbReference type="Proteomes" id="UP000315901"/>
    </source>
</evidence>
<accession>A0A501WJ05</accession>
<dbReference type="EMBL" id="VFRR01000024">
    <property type="protein sequence ID" value="TPE49479.1"/>
    <property type="molecule type" value="Genomic_DNA"/>
</dbReference>
<comment type="caution">
    <text evidence="8">The sequence shown here is derived from an EMBL/GenBank/DDBJ whole genome shotgun (WGS) entry which is preliminary data.</text>
</comment>
<protein>
    <submittedName>
        <fullName evidence="8">LysE family translocator</fullName>
    </submittedName>
</protein>
<evidence type="ECO:0000256" key="4">
    <source>
        <dbReference type="ARBA" id="ARBA00022692"/>
    </source>
</evidence>
<dbReference type="Proteomes" id="UP000315901">
    <property type="component" value="Unassembled WGS sequence"/>
</dbReference>
<evidence type="ECO:0000256" key="2">
    <source>
        <dbReference type="ARBA" id="ARBA00007928"/>
    </source>
</evidence>
<feature type="transmembrane region" description="Helical" evidence="7">
    <location>
        <begin position="40"/>
        <end position="65"/>
    </location>
</feature>
<keyword evidence="4 7" id="KW-0812">Transmembrane</keyword>
<feature type="transmembrane region" description="Helical" evidence="7">
    <location>
        <begin position="143"/>
        <end position="171"/>
    </location>
</feature>
<evidence type="ECO:0000313" key="8">
    <source>
        <dbReference type="EMBL" id="TPE49479.1"/>
    </source>
</evidence>
<sequence>MPFDTWLVFLITCVGIAVVPGPNAFLALSHGALHGRKMALYTIAGGVSGLSLVMGVFVLGVGAIIQSSATILTFLKAFGAVYLIWIGYNLWRPDALTMDIENLAHPSGGAMFTQGLFAALSNPKALLLYTAFLPPFINPEANLLIQALIIALTYAVVEFCVEFLVAVAAHIVKPWLAKAGKRFNMACGGFFITFGIMIPFQ</sequence>
<name>A0A501WJ05_9GAMM</name>
<evidence type="ECO:0000256" key="7">
    <source>
        <dbReference type="SAM" id="Phobius"/>
    </source>
</evidence>
<dbReference type="AlphaFoldDB" id="A0A501WJ05"/>
<evidence type="ECO:0000256" key="3">
    <source>
        <dbReference type="ARBA" id="ARBA00022475"/>
    </source>
</evidence>
<evidence type="ECO:0000256" key="6">
    <source>
        <dbReference type="ARBA" id="ARBA00023136"/>
    </source>
</evidence>
<feature type="transmembrane region" description="Helical" evidence="7">
    <location>
        <begin position="183"/>
        <end position="200"/>
    </location>
</feature>
<dbReference type="PIRSF" id="PIRSF006324">
    <property type="entry name" value="LeuE"/>
    <property type="match status" value="1"/>
</dbReference>
<dbReference type="OrthoDB" id="9804822at2"/>
<keyword evidence="3" id="KW-1003">Cell membrane</keyword>
<evidence type="ECO:0000256" key="1">
    <source>
        <dbReference type="ARBA" id="ARBA00004651"/>
    </source>
</evidence>
<dbReference type="RefSeq" id="WP_140589539.1">
    <property type="nucleotide sequence ID" value="NZ_VFRR01000024.1"/>
</dbReference>
<feature type="transmembrane region" description="Helical" evidence="7">
    <location>
        <begin position="71"/>
        <end position="91"/>
    </location>
</feature>
<organism evidence="8 9">
    <name type="scientific">Maribrevibacterium harenarium</name>
    <dbReference type="NCBI Taxonomy" id="2589817"/>
    <lineage>
        <taxon>Bacteria</taxon>
        <taxon>Pseudomonadati</taxon>
        <taxon>Pseudomonadota</taxon>
        <taxon>Gammaproteobacteria</taxon>
        <taxon>Oceanospirillales</taxon>
        <taxon>Oceanospirillaceae</taxon>
        <taxon>Maribrevibacterium</taxon>
    </lineage>
</organism>
<evidence type="ECO:0000256" key="5">
    <source>
        <dbReference type="ARBA" id="ARBA00022989"/>
    </source>
</evidence>
<proteinExistence type="inferred from homology"/>
<keyword evidence="6 7" id="KW-0472">Membrane</keyword>
<dbReference type="Pfam" id="PF01810">
    <property type="entry name" value="LysE"/>
    <property type="match status" value="1"/>
</dbReference>
<dbReference type="PANTHER" id="PTHR30086">
    <property type="entry name" value="ARGININE EXPORTER PROTEIN ARGO"/>
    <property type="match status" value="1"/>
</dbReference>
<keyword evidence="9" id="KW-1185">Reference proteome</keyword>
<feature type="transmembrane region" description="Helical" evidence="7">
    <location>
        <begin position="103"/>
        <end position="123"/>
    </location>
</feature>
<dbReference type="PANTHER" id="PTHR30086:SF14">
    <property type="entry name" value="HOMOSERINE_HOMOSERINE LACTONE EFFLUX PROTEIN"/>
    <property type="match status" value="1"/>
</dbReference>
<dbReference type="InterPro" id="IPR001123">
    <property type="entry name" value="LeuE-type"/>
</dbReference>
<comment type="similarity">
    <text evidence="2">Belongs to the Rht family.</text>
</comment>
<gene>
    <name evidence="8" type="ORF">FJM67_11815</name>
</gene>
<dbReference type="GO" id="GO:0042970">
    <property type="term" value="F:homoserine transmembrane transporter activity"/>
    <property type="evidence" value="ECO:0007669"/>
    <property type="project" value="TreeGrafter"/>
</dbReference>
<dbReference type="GO" id="GO:0005886">
    <property type="term" value="C:plasma membrane"/>
    <property type="evidence" value="ECO:0007669"/>
    <property type="project" value="UniProtKB-SubCell"/>
</dbReference>